<keyword evidence="2" id="KW-0489">Methyltransferase</keyword>
<dbReference type="SUPFAM" id="SSF53335">
    <property type="entry name" value="S-adenosyl-L-methionine-dependent methyltransferases"/>
    <property type="match status" value="1"/>
</dbReference>
<dbReference type="CDD" id="cd02440">
    <property type="entry name" value="AdoMet_MTases"/>
    <property type="match status" value="1"/>
</dbReference>
<name>A0A9Q3HFY0_9BASI</name>
<dbReference type="PANTHER" id="PTHR44942:SF4">
    <property type="entry name" value="METHYLTRANSFERASE TYPE 11 DOMAIN-CONTAINING PROTEIN"/>
    <property type="match status" value="1"/>
</dbReference>
<dbReference type="OrthoDB" id="10027013at2759"/>
<evidence type="ECO:0000256" key="3">
    <source>
        <dbReference type="ARBA" id="ARBA00022679"/>
    </source>
</evidence>
<comment type="caution">
    <text evidence="5">The sequence shown here is derived from an EMBL/GenBank/DDBJ whole genome shotgun (WGS) entry which is preliminary data.</text>
</comment>
<keyword evidence="6" id="KW-1185">Reference proteome</keyword>
<comment type="similarity">
    <text evidence="1">Belongs to the methyltransferase superfamily.</text>
</comment>
<dbReference type="GO" id="GO:0032259">
    <property type="term" value="P:methylation"/>
    <property type="evidence" value="ECO:0007669"/>
    <property type="project" value="UniProtKB-KW"/>
</dbReference>
<evidence type="ECO:0000313" key="6">
    <source>
        <dbReference type="Proteomes" id="UP000765509"/>
    </source>
</evidence>
<protein>
    <recommendedName>
        <fullName evidence="4">Methyltransferase type 11 domain-containing protein</fullName>
    </recommendedName>
</protein>
<dbReference type="InterPro" id="IPR051052">
    <property type="entry name" value="Diverse_substrate_MTase"/>
</dbReference>
<dbReference type="PANTHER" id="PTHR44942">
    <property type="entry name" value="METHYLTRANSF_11 DOMAIN-CONTAINING PROTEIN"/>
    <property type="match status" value="1"/>
</dbReference>
<evidence type="ECO:0000256" key="2">
    <source>
        <dbReference type="ARBA" id="ARBA00022603"/>
    </source>
</evidence>
<dbReference type="Gene3D" id="3.40.50.150">
    <property type="entry name" value="Vaccinia Virus protein VP39"/>
    <property type="match status" value="1"/>
</dbReference>
<evidence type="ECO:0000256" key="1">
    <source>
        <dbReference type="ARBA" id="ARBA00008361"/>
    </source>
</evidence>
<feature type="domain" description="Methyltransferase type 11" evidence="4">
    <location>
        <begin position="55"/>
        <end position="143"/>
    </location>
</feature>
<gene>
    <name evidence="5" type="ORF">O181_043693</name>
</gene>
<accession>A0A9Q3HFY0</accession>
<evidence type="ECO:0000313" key="5">
    <source>
        <dbReference type="EMBL" id="MBW0503978.1"/>
    </source>
</evidence>
<keyword evidence="3" id="KW-0808">Transferase</keyword>
<proteinExistence type="inferred from homology"/>
<evidence type="ECO:0000259" key="4">
    <source>
        <dbReference type="Pfam" id="PF08241"/>
    </source>
</evidence>
<reference evidence="5" key="1">
    <citation type="submission" date="2021-03" db="EMBL/GenBank/DDBJ databases">
        <title>Draft genome sequence of rust myrtle Austropuccinia psidii MF-1, a brazilian biotype.</title>
        <authorList>
            <person name="Quecine M.C."/>
            <person name="Pachon D.M.R."/>
            <person name="Bonatelli M.L."/>
            <person name="Correr F.H."/>
            <person name="Franceschini L.M."/>
            <person name="Leite T.F."/>
            <person name="Margarido G.R.A."/>
            <person name="Almeida C.A."/>
            <person name="Ferrarezi J.A."/>
            <person name="Labate C.A."/>
        </authorList>
    </citation>
    <scope>NUCLEOTIDE SEQUENCE</scope>
    <source>
        <strain evidence="5">MF-1</strain>
    </source>
</reference>
<dbReference type="InterPro" id="IPR013216">
    <property type="entry name" value="Methyltransf_11"/>
</dbReference>
<dbReference type="Proteomes" id="UP000765509">
    <property type="component" value="Unassembled WGS sequence"/>
</dbReference>
<dbReference type="Pfam" id="PF08241">
    <property type="entry name" value="Methyltransf_11"/>
    <property type="match status" value="1"/>
</dbReference>
<sequence>MSTSYSDADFSVDDYLNYRPRYPKRLFLTILEFHHTFQTQNDHQQPTPQTKLAIDLGCGPGIATSELLPYFEKVIGIDESQVMLNIAKLNLPQIEFHLASAINLPMIQSSSVDLLTVATAAHWFPTQWWKEASRIVRPGGTVALWVYSERLFFESSLPNVNQLNQAIMSYVDSVGHYTTGNEYAANMYDTLPLPTPESNFGPVKRVSWNREGYENGFFMSSTFTIDSLRKRMHTYSPIYRWRQDFPSKVATQDDPVEQSLQKIKQLAGWDDSTQFTCGNPLTLLLMKKLQ</sequence>
<dbReference type="InterPro" id="IPR029063">
    <property type="entry name" value="SAM-dependent_MTases_sf"/>
</dbReference>
<dbReference type="GO" id="GO:0008757">
    <property type="term" value="F:S-adenosylmethionine-dependent methyltransferase activity"/>
    <property type="evidence" value="ECO:0007669"/>
    <property type="project" value="InterPro"/>
</dbReference>
<organism evidence="5 6">
    <name type="scientific">Austropuccinia psidii MF-1</name>
    <dbReference type="NCBI Taxonomy" id="1389203"/>
    <lineage>
        <taxon>Eukaryota</taxon>
        <taxon>Fungi</taxon>
        <taxon>Dikarya</taxon>
        <taxon>Basidiomycota</taxon>
        <taxon>Pucciniomycotina</taxon>
        <taxon>Pucciniomycetes</taxon>
        <taxon>Pucciniales</taxon>
        <taxon>Sphaerophragmiaceae</taxon>
        <taxon>Austropuccinia</taxon>
    </lineage>
</organism>
<dbReference type="EMBL" id="AVOT02017671">
    <property type="protein sequence ID" value="MBW0503978.1"/>
    <property type="molecule type" value="Genomic_DNA"/>
</dbReference>
<dbReference type="AlphaFoldDB" id="A0A9Q3HFY0"/>